<evidence type="ECO:0000256" key="3">
    <source>
        <dbReference type="SAM" id="Phobius"/>
    </source>
</evidence>
<dbReference type="GO" id="GO:0016787">
    <property type="term" value="F:hydrolase activity"/>
    <property type="evidence" value="ECO:0007669"/>
    <property type="project" value="UniProtKB-KW"/>
</dbReference>
<organism evidence="5 6">
    <name type="scientific">Nonomuraea mangrovi</name>
    <dbReference type="NCBI Taxonomy" id="2316207"/>
    <lineage>
        <taxon>Bacteria</taxon>
        <taxon>Bacillati</taxon>
        <taxon>Actinomycetota</taxon>
        <taxon>Actinomycetes</taxon>
        <taxon>Streptosporangiales</taxon>
        <taxon>Streptosporangiaceae</taxon>
        <taxon>Nonomuraea</taxon>
    </lineage>
</organism>
<dbReference type="PRINTS" id="PR00111">
    <property type="entry name" value="ABHYDROLASE"/>
</dbReference>
<keyword evidence="6" id="KW-1185">Reference proteome</keyword>
<dbReference type="Pfam" id="PF00561">
    <property type="entry name" value="Abhydrolase_1"/>
    <property type="match status" value="1"/>
</dbReference>
<feature type="transmembrane region" description="Helical" evidence="3">
    <location>
        <begin position="50"/>
        <end position="71"/>
    </location>
</feature>
<dbReference type="SUPFAM" id="SSF53474">
    <property type="entry name" value="alpha/beta-Hydrolases"/>
    <property type="match status" value="1"/>
</dbReference>
<dbReference type="InterPro" id="IPR050266">
    <property type="entry name" value="AB_hydrolase_sf"/>
</dbReference>
<dbReference type="Gene3D" id="3.40.50.1820">
    <property type="entry name" value="alpha/beta hydrolase"/>
    <property type="match status" value="1"/>
</dbReference>
<dbReference type="PRINTS" id="PR00793">
    <property type="entry name" value="PROAMNOPTASE"/>
</dbReference>
<name>A0ABW4T0B9_9ACTN</name>
<protein>
    <submittedName>
        <fullName evidence="5">Alpha/beta hydrolase</fullName>
    </submittedName>
</protein>
<gene>
    <name evidence="5" type="ORF">ACFSKW_26510</name>
</gene>
<evidence type="ECO:0000259" key="4">
    <source>
        <dbReference type="Pfam" id="PF00561"/>
    </source>
</evidence>
<proteinExistence type="inferred from homology"/>
<dbReference type="RefSeq" id="WP_379575145.1">
    <property type="nucleotide sequence ID" value="NZ_JBHUFV010000038.1"/>
</dbReference>
<keyword evidence="2 5" id="KW-0378">Hydrolase</keyword>
<evidence type="ECO:0000256" key="2">
    <source>
        <dbReference type="ARBA" id="ARBA00022801"/>
    </source>
</evidence>
<keyword evidence="3" id="KW-0812">Transmembrane</keyword>
<accession>A0ABW4T0B9</accession>
<evidence type="ECO:0000313" key="6">
    <source>
        <dbReference type="Proteomes" id="UP001597368"/>
    </source>
</evidence>
<reference evidence="6" key="1">
    <citation type="journal article" date="2019" name="Int. J. Syst. Evol. Microbiol.">
        <title>The Global Catalogue of Microorganisms (GCM) 10K type strain sequencing project: providing services to taxonomists for standard genome sequencing and annotation.</title>
        <authorList>
            <consortium name="The Broad Institute Genomics Platform"/>
            <consortium name="The Broad Institute Genome Sequencing Center for Infectious Disease"/>
            <person name="Wu L."/>
            <person name="Ma J."/>
        </authorList>
    </citation>
    <scope>NUCLEOTIDE SEQUENCE [LARGE SCALE GENOMIC DNA]</scope>
    <source>
        <strain evidence="6">ICMP 6774ER</strain>
    </source>
</reference>
<dbReference type="PANTHER" id="PTHR43798">
    <property type="entry name" value="MONOACYLGLYCEROL LIPASE"/>
    <property type="match status" value="1"/>
</dbReference>
<dbReference type="EMBL" id="JBHUFV010000038">
    <property type="protein sequence ID" value="MFD1935031.1"/>
    <property type="molecule type" value="Genomic_DNA"/>
</dbReference>
<dbReference type="InterPro" id="IPR029058">
    <property type="entry name" value="AB_hydrolase_fold"/>
</dbReference>
<evidence type="ECO:0000313" key="5">
    <source>
        <dbReference type="EMBL" id="MFD1935031.1"/>
    </source>
</evidence>
<comment type="caution">
    <text evidence="5">The sequence shown here is derived from an EMBL/GenBank/DDBJ whole genome shotgun (WGS) entry which is preliminary data.</text>
</comment>
<evidence type="ECO:0000256" key="1">
    <source>
        <dbReference type="ARBA" id="ARBA00010088"/>
    </source>
</evidence>
<dbReference type="Proteomes" id="UP001597368">
    <property type="component" value="Unassembled WGS sequence"/>
</dbReference>
<comment type="similarity">
    <text evidence="1">Belongs to the peptidase S33 family.</text>
</comment>
<dbReference type="PANTHER" id="PTHR43798:SF33">
    <property type="entry name" value="HYDROLASE, PUTATIVE (AFU_ORTHOLOGUE AFUA_2G14860)-RELATED"/>
    <property type="match status" value="1"/>
</dbReference>
<dbReference type="InterPro" id="IPR002410">
    <property type="entry name" value="Peptidase_S33"/>
</dbReference>
<feature type="transmembrane region" description="Helical" evidence="3">
    <location>
        <begin position="21"/>
        <end position="44"/>
    </location>
</feature>
<keyword evidence="3" id="KW-0472">Membrane</keyword>
<feature type="domain" description="AB hydrolase-1" evidence="4">
    <location>
        <begin position="143"/>
        <end position="268"/>
    </location>
</feature>
<sequence>MPLPGWRRPVRRGLRVLGRALAGAGVIVLAPVLALATLAGLSTVAASPTVLLGAALAAFAAILFLGLLLLLPRPAARLPRWSRALAILGVESVVVWQVATATLHPLDPAAAPAPVAGQRTWTLPTGSTLAYVATVPKRPRAVPPVVFLHGGPGLSDLGGDARFFGALAAEGHAVYVYDQLGAGRSARLPDPRGYGLTRDVEDLEAIRAHLKAERLVLVGHSSGARLAAGYLARHPERVAKLVLSSPADLAPAPAGVTLARLDLARDRDLALTLLHPRVLAAYTLARVNPATAHAVVGDRELDTRFAGYPRLLAPPRRCASAGRTAARDASVGAYATLADRPTPAWVRQGITGKAVPVLVIKGACDHQSWSSATGYLHALARARLVYLPGAGHDAYRDQPAAYLAAVRAFLADRPLRDYTGDQPPPGYQGPP</sequence>
<keyword evidence="3" id="KW-1133">Transmembrane helix</keyword>
<dbReference type="InterPro" id="IPR000073">
    <property type="entry name" value="AB_hydrolase_1"/>
</dbReference>